<evidence type="ECO:0000313" key="2">
    <source>
        <dbReference type="EMBL" id="USR79914.1"/>
    </source>
</evidence>
<accession>A0ABY5AI83</accession>
<dbReference type="RefSeq" id="WP_252673773.1">
    <property type="nucleotide sequence ID" value="NZ_CP099547.1"/>
</dbReference>
<dbReference type="EMBL" id="CP099547">
    <property type="protein sequence ID" value="USR79914.1"/>
    <property type="molecule type" value="Genomic_DNA"/>
</dbReference>
<sequence>MHSWQKILQNQIQAPDPVRDSATGHAVFAKLAGGELADMELYDDVSDLTDPVKLRLLLTHKAGERNTGKHCVVIGMNPSTASAFQGEKADNTARQVYNWFAKASALEDYERLTMINLLPIIETESKKVSQLLDRNSDHYREIFHRTLDALLRTEKYDLERMLLICAWGSSSNNRWVRDGQAWFYEYLDAHEEIPRSNIQRLKYKSLGSQTCYPPHPRGSKALQNGNVLTEMPKQNPDRKSRR</sequence>
<keyword evidence="3" id="KW-1185">Reference proteome</keyword>
<dbReference type="InterPro" id="IPR012441">
    <property type="entry name" value="DUF1643"/>
</dbReference>
<organism evidence="2 3">
    <name type="scientific">Arcanobacterium pinnipediorum</name>
    <dbReference type="NCBI Taxonomy" id="1503041"/>
    <lineage>
        <taxon>Bacteria</taxon>
        <taxon>Bacillati</taxon>
        <taxon>Actinomycetota</taxon>
        <taxon>Actinomycetes</taxon>
        <taxon>Actinomycetales</taxon>
        <taxon>Actinomycetaceae</taxon>
        <taxon>Arcanobacterium</taxon>
    </lineage>
</organism>
<dbReference type="Pfam" id="PF07799">
    <property type="entry name" value="DUF1643"/>
    <property type="match status" value="1"/>
</dbReference>
<protein>
    <submittedName>
        <fullName evidence="2">DUF1643 domain-containing protein</fullName>
    </submittedName>
</protein>
<name>A0ABY5AI83_9ACTO</name>
<reference evidence="2" key="1">
    <citation type="submission" date="2022-06" db="EMBL/GenBank/DDBJ databases">
        <title>Complete Genome Sequence of Arcanobacterium pinnipediorum strain DSM 28752 isolated from a harbour seal.</title>
        <authorList>
            <person name="Borowiak M."/>
            <person name="Kreitlow A."/>
            <person name="Alssahen M."/>
            <person name="Malorny B."/>
            <person name="Laemmler C."/>
            <person name="Prenger-Berninghoff E."/>
            <person name="Siebert U."/>
            <person name="Ploetz M."/>
            <person name="Abdulmawjood A."/>
        </authorList>
    </citation>
    <scope>NUCLEOTIDE SEQUENCE</scope>
    <source>
        <strain evidence="2">DSM 28752</strain>
    </source>
</reference>
<proteinExistence type="predicted"/>
<gene>
    <name evidence="2" type="ORF">NG665_02735</name>
</gene>
<evidence type="ECO:0000313" key="3">
    <source>
        <dbReference type="Proteomes" id="UP001056109"/>
    </source>
</evidence>
<evidence type="ECO:0000256" key="1">
    <source>
        <dbReference type="SAM" id="MobiDB-lite"/>
    </source>
</evidence>
<feature type="region of interest" description="Disordered" evidence="1">
    <location>
        <begin position="212"/>
        <end position="242"/>
    </location>
</feature>
<dbReference type="Proteomes" id="UP001056109">
    <property type="component" value="Chromosome"/>
</dbReference>